<dbReference type="Proteomes" id="UP000679690">
    <property type="component" value="Unassembled WGS sequence"/>
</dbReference>
<protein>
    <submittedName>
        <fullName evidence="1">Uncharacterized protein</fullName>
    </submittedName>
</protein>
<dbReference type="RefSeq" id="WP_208470834.1">
    <property type="nucleotide sequence ID" value="NZ_JAGFNS010000023.1"/>
</dbReference>
<accession>A0ABS3USY1</accession>
<reference evidence="1 2" key="1">
    <citation type="submission" date="2021-03" db="EMBL/GenBank/DDBJ databases">
        <title>Actinoplanes flavus sp. nov., a novel actinomycete isolated from Coconut Palm rhizosphere soil.</title>
        <authorList>
            <person name="Luo X."/>
        </authorList>
    </citation>
    <scope>NUCLEOTIDE SEQUENCE [LARGE SCALE GENOMIC DNA]</scope>
    <source>
        <strain evidence="1 2">NEAU-H7</strain>
    </source>
</reference>
<evidence type="ECO:0000313" key="1">
    <source>
        <dbReference type="EMBL" id="MBO3741686.1"/>
    </source>
</evidence>
<organism evidence="1 2">
    <name type="scientific">Actinoplanes flavus</name>
    <dbReference type="NCBI Taxonomy" id="2820290"/>
    <lineage>
        <taxon>Bacteria</taxon>
        <taxon>Bacillati</taxon>
        <taxon>Actinomycetota</taxon>
        <taxon>Actinomycetes</taxon>
        <taxon>Micromonosporales</taxon>
        <taxon>Micromonosporaceae</taxon>
        <taxon>Actinoplanes</taxon>
    </lineage>
</organism>
<keyword evidence="2" id="KW-1185">Reference proteome</keyword>
<evidence type="ECO:0000313" key="2">
    <source>
        <dbReference type="Proteomes" id="UP000679690"/>
    </source>
</evidence>
<dbReference type="EMBL" id="JAGFNS010000023">
    <property type="protein sequence ID" value="MBO3741686.1"/>
    <property type="molecule type" value="Genomic_DNA"/>
</dbReference>
<proteinExistence type="predicted"/>
<gene>
    <name evidence="1" type="ORF">J5X75_29675</name>
</gene>
<name>A0ABS3USY1_9ACTN</name>
<sequence>MPPKRPRPDIDGLSRRANAAIRHVEDTHLRPGATAKALAMWRELLDRPGRWLDGDAVISPGLEPESARDTLLDVTRRLPAGPRRELERLLEPLDDDFYRRTTPQVLTGGEDRAHWWWQREREL</sequence>
<comment type="caution">
    <text evidence="1">The sequence shown here is derived from an EMBL/GenBank/DDBJ whole genome shotgun (WGS) entry which is preliminary data.</text>
</comment>